<evidence type="ECO:0000256" key="1">
    <source>
        <dbReference type="ARBA" id="ARBA00004141"/>
    </source>
</evidence>
<dbReference type="Proteomes" id="UP000053660">
    <property type="component" value="Unassembled WGS sequence"/>
</dbReference>
<feature type="transmembrane region" description="Helical" evidence="5">
    <location>
        <begin position="69"/>
        <end position="91"/>
    </location>
</feature>
<evidence type="ECO:0000313" key="6">
    <source>
        <dbReference type="EMBL" id="KHJ85521.1"/>
    </source>
</evidence>
<dbReference type="AlphaFoldDB" id="A0A0B1SNQ7"/>
<sequence>LQKSYSLQFNHLLKIFTIKDPCEVLVPSIFCFIFRLPAFTCLLIYTAIHLSMVIERAIALRNLSTYESSSALTGLGLGLFSFAFACGLSTYCLKNYNLTGKMIYCAATTNNTLREISLVGYSSVVLEAFTIILFWHIYRLSLKKR</sequence>
<protein>
    <submittedName>
        <fullName evidence="6">Uncharacterized protein</fullName>
    </submittedName>
</protein>
<dbReference type="InterPro" id="IPR019408">
    <property type="entry name" value="7TM_GPCR_serpentine_rcpt_Srab"/>
</dbReference>
<reference evidence="6 7" key="1">
    <citation type="submission" date="2014-03" db="EMBL/GenBank/DDBJ databases">
        <title>Draft genome of the hookworm Oesophagostomum dentatum.</title>
        <authorList>
            <person name="Mitreva M."/>
        </authorList>
    </citation>
    <scope>NUCLEOTIDE SEQUENCE [LARGE SCALE GENOMIC DNA]</scope>
    <source>
        <strain evidence="6 7">OD-Hann</strain>
    </source>
</reference>
<organism evidence="6 7">
    <name type="scientific">Oesophagostomum dentatum</name>
    <name type="common">Nodular worm</name>
    <dbReference type="NCBI Taxonomy" id="61180"/>
    <lineage>
        <taxon>Eukaryota</taxon>
        <taxon>Metazoa</taxon>
        <taxon>Ecdysozoa</taxon>
        <taxon>Nematoda</taxon>
        <taxon>Chromadorea</taxon>
        <taxon>Rhabditida</taxon>
        <taxon>Rhabditina</taxon>
        <taxon>Rhabditomorpha</taxon>
        <taxon>Strongyloidea</taxon>
        <taxon>Strongylidae</taxon>
        <taxon>Oesophagostomum</taxon>
    </lineage>
</organism>
<feature type="transmembrane region" description="Helical" evidence="5">
    <location>
        <begin position="24"/>
        <end position="48"/>
    </location>
</feature>
<proteinExistence type="predicted"/>
<dbReference type="PANTHER" id="PTHR46561:SF11">
    <property type="entry name" value="SERPENTINE RECEPTOR CLASS ALPHA_BETA-14"/>
    <property type="match status" value="1"/>
</dbReference>
<evidence type="ECO:0000256" key="5">
    <source>
        <dbReference type="SAM" id="Phobius"/>
    </source>
</evidence>
<evidence type="ECO:0000256" key="3">
    <source>
        <dbReference type="ARBA" id="ARBA00022989"/>
    </source>
</evidence>
<dbReference type="InterPro" id="IPR053286">
    <property type="entry name" value="Nematode_rcpt-like_srab"/>
</dbReference>
<keyword evidence="2 5" id="KW-0812">Transmembrane</keyword>
<comment type="subcellular location">
    <subcellularLocation>
        <location evidence="1">Membrane</location>
        <topology evidence="1">Multi-pass membrane protein</topology>
    </subcellularLocation>
</comment>
<name>A0A0B1SNQ7_OESDE</name>
<feature type="non-terminal residue" evidence="6">
    <location>
        <position position="1"/>
    </location>
</feature>
<evidence type="ECO:0000256" key="2">
    <source>
        <dbReference type="ARBA" id="ARBA00022692"/>
    </source>
</evidence>
<evidence type="ECO:0000313" key="7">
    <source>
        <dbReference type="Proteomes" id="UP000053660"/>
    </source>
</evidence>
<keyword evidence="3 5" id="KW-1133">Transmembrane helix</keyword>
<dbReference type="Pfam" id="PF10292">
    <property type="entry name" value="7TM_GPCR_Srab"/>
    <property type="match status" value="1"/>
</dbReference>
<accession>A0A0B1SNQ7</accession>
<keyword evidence="4 5" id="KW-0472">Membrane</keyword>
<evidence type="ECO:0000256" key="4">
    <source>
        <dbReference type="ARBA" id="ARBA00023136"/>
    </source>
</evidence>
<feature type="transmembrane region" description="Helical" evidence="5">
    <location>
        <begin position="118"/>
        <end position="138"/>
    </location>
</feature>
<dbReference type="EMBL" id="KN563589">
    <property type="protein sequence ID" value="KHJ85521.1"/>
    <property type="molecule type" value="Genomic_DNA"/>
</dbReference>
<gene>
    <name evidence="6" type="ORF">OESDEN_14751</name>
</gene>
<keyword evidence="7" id="KW-1185">Reference proteome</keyword>
<dbReference type="GO" id="GO:0016020">
    <property type="term" value="C:membrane"/>
    <property type="evidence" value="ECO:0007669"/>
    <property type="project" value="UniProtKB-SubCell"/>
</dbReference>
<dbReference type="PANTHER" id="PTHR46561">
    <property type="entry name" value="SERPENTINE RECEPTOR, CLASS AB (CLASS A-LIKE)-RELATED"/>
    <property type="match status" value="1"/>
</dbReference>
<dbReference type="OrthoDB" id="5865724at2759"/>